<feature type="transmembrane region" description="Helical" evidence="7">
    <location>
        <begin position="239"/>
        <end position="261"/>
    </location>
</feature>
<dbReference type="GO" id="GO:0005886">
    <property type="term" value="C:plasma membrane"/>
    <property type="evidence" value="ECO:0007669"/>
    <property type="project" value="UniProtKB-SubCell"/>
</dbReference>
<dbReference type="AlphaFoldDB" id="A0A031FW01"/>
<name>A0A031FW01_9MICO</name>
<evidence type="ECO:0000256" key="7">
    <source>
        <dbReference type="SAM" id="Phobius"/>
    </source>
</evidence>
<dbReference type="Pfam" id="PF01554">
    <property type="entry name" value="MatE"/>
    <property type="match status" value="2"/>
</dbReference>
<dbReference type="RefSeq" id="WP_036311433.1">
    <property type="nucleotide sequence ID" value="NZ_JFYO01000005.1"/>
</dbReference>
<dbReference type="PATRIC" id="fig|273677.3.peg.1765"/>
<dbReference type="InterPro" id="IPR002528">
    <property type="entry name" value="MATE_fam"/>
</dbReference>
<dbReference type="EMBL" id="JFYO01000005">
    <property type="protein sequence ID" value="EZP27790.1"/>
    <property type="molecule type" value="Genomic_DNA"/>
</dbReference>
<feature type="transmembrane region" description="Helical" evidence="7">
    <location>
        <begin position="133"/>
        <end position="158"/>
    </location>
</feature>
<keyword evidence="5 7" id="KW-1133">Transmembrane helix</keyword>
<evidence type="ECO:0000313" key="8">
    <source>
        <dbReference type="EMBL" id="EZP27790.1"/>
    </source>
</evidence>
<feature type="transmembrane region" description="Helical" evidence="7">
    <location>
        <begin position="351"/>
        <end position="374"/>
    </location>
</feature>
<feature type="transmembrane region" description="Helical" evidence="7">
    <location>
        <begin position="318"/>
        <end position="339"/>
    </location>
</feature>
<dbReference type="Proteomes" id="UP000024001">
    <property type="component" value="Unassembled WGS sequence"/>
</dbReference>
<evidence type="ECO:0000256" key="3">
    <source>
        <dbReference type="ARBA" id="ARBA00022475"/>
    </source>
</evidence>
<comment type="caution">
    <text evidence="8">The sequence shown here is derived from an EMBL/GenBank/DDBJ whole genome shotgun (WGS) entry which is preliminary data.</text>
</comment>
<feature type="transmembrane region" description="Helical" evidence="7">
    <location>
        <begin position="165"/>
        <end position="186"/>
    </location>
</feature>
<dbReference type="eggNOG" id="COG0534">
    <property type="taxonomic scope" value="Bacteria"/>
</dbReference>
<feature type="transmembrane region" description="Helical" evidence="7">
    <location>
        <begin position="51"/>
        <end position="74"/>
    </location>
</feature>
<feature type="transmembrane region" description="Helical" evidence="7">
    <location>
        <begin position="192"/>
        <end position="212"/>
    </location>
</feature>
<protein>
    <submittedName>
        <fullName evidence="8">MATE efflux family protein</fullName>
    </submittedName>
</protein>
<reference evidence="8 9" key="1">
    <citation type="submission" date="2014-03" db="EMBL/GenBank/DDBJ databases">
        <title>Draft Genome Sequences of 13 Willow Endophytes.</title>
        <authorList>
            <person name="Gan H.Y."/>
            <person name="Gan H.M."/>
            <person name="Savka M.A."/>
            <person name="Hudson A.O."/>
        </authorList>
    </citation>
    <scope>NUCLEOTIDE SEQUENCE [LARGE SCALE GENOMIC DNA]</scope>
    <source>
        <strain evidence="8 9">RIT293</strain>
    </source>
</reference>
<feature type="transmembrane region" description="Helical" evidence="7">
    <location>
        <begin position="95"/>
        <end position="113"/>
    </location>
</feature>
<comment type="subcellular location">
    <subcellularLocation>
        <location evidence="1">Cell membrane</location>
        <topology evidence="1">Multi-pass membrane protein</topology>
    </subcellularLocation>
</comment>
<keyword evidence="3" id="KW-1003">Cell membrane</keyword>
<proteinExistence type="predicted"/>
<dbReference type="PIRSF" id="PIRSF006603">
    <property type="entry name" value="DinF"/>
    <property type="match status" value="1"/>
</dbReference>
<gene>
    <name evidence="8" type="ORF">BW34_01782</name>
</gene>
<dbReference type="InterPro" id="IPR052031">
    <property type="entry name" value="Membrane_Transporter-Flippase"/>
</dbReference>
<dbReference type="PANTHER" id="PTHR43549">
    <property type="entry name" value="MULTIDRUG RESISTANCE PROTEIN YPNP-RELATED"/>
    <property type="match status" value="1"/>
</dbReference>
<evidence type="ECO:0000256" key="5">
    <source>
        <dbReference type="ARBA" id="ARBA00022989"/>
    </source>
</evidence>
<sequence length="503" mass="52824">MATSLTTGRPWRVILLFTLPLMIGNVVQQMYHFADTIVVGRLLGVDALAAVGATGSLLFLLLGFAWGLTSGFAIPTAQAYGAMDAAGVRRSVATGAVLSGITTILLTVGAPLLAHPALVLLQTPPELLADATIFTQISFLGAGALMFFNFLSAVIRAIGDSRTPLIFLIVSCGLNVVLVIAAIAWLGMGVAGAALATVIAQAVSVLLCLEFVRRRIPELHLRREDWRITRVDIVRHLRLGLPMGFQASIIAIGALTVQVALNTLGGEAIAAYTAASRVDGLAVALLQSMSLAVSMYVAQNYGAGRPDRIRRGVVQATWIAIGTAVALGILLISFGGPIVRIFVGDGADEVVHLAVSMLVINGLSYTALGVLFVTRGALQGLGNAVIPTVTGVVELIARAAAAILLGSLFGFIGVAWSNPLAWISAAVILIPSYIRAHKRLATMPMAPMTITPTTPIAVIGPVDGSMTVETVVTQPVPLPAYPSRMRQVLRRRSGSARRLTRKR</sequence>
<dbReference type="CDD" id="cd13138">
    <property type="entry name" value="MATE_yoeA_like"/>
    <property type="match status" value="1"/>
</dbReference>
<dbReference type="GO" id="GO:0042910">
    <property type="term" value="F:xenobiotic transmembrane transporter activity"/>
    <property type="evidence" value="ECO:0007669"/>
    <property type="project" value="InterPro"/>
</dbReference>
<dbReference type="OrthoDB" id="9806302at2"/>
<keyword evidence="2" id="KW-0813">Transport</keyword>
<dbReference type="GO" id="GO:0015297">
    <property type="term" value="F:antiporter activity"/>
    <property type="evidence" value="ECO:0007669"/>
    <property type="project" value="InterPro"/>
</dbReference>
<keyword evidence="4 7" id="KW-0812">Transmembrane</keyword>
<feature type="transmembrane region" description="Helical" evidence="7">
    <location>
        <begin position="281"/>
        <end position="298"/>
    </location>
</feature>
<dbReference type="PANTHER" id="PTHR43549:SF3">
    <property type="entry name" value="MULTIDRUG RESISTANCE PROTEIN YPNP-RELATED"/>
    <property type="match status" value="1"/>
</dbReference>
<keyword evidence="6 7" id="KW-0472">Membrane</keyword>
<feature type="transmembrane region" description="Helical" evidence="7">
    <location>
        <begin position="420"/>
        <end position="436"/>
    </location>
</feature>
<dbReference type="NCBIfam" id="TIGR00797">
    <property type="entry name" value="matE"/>
    <property type="match status" value="1"/>
</dbReference>
<dbReference type="InterPro" id="IPR048279">
    <property type="entry name" value="MdtK-like"/>
</dbReference>
<evidence type="ECO:0000256" key="6">
    <source>
        <dbReference type="ARBA" id="ARBA00023136"/>
    </source>
</evidence>
<accession>A0A031FW01</accession>
<evidence type="ECO:0000256" key="1">
    <source>
        <dbReference type="ARBA" id="ARBA00004651"/>
    </source>
</evidence>
<organism evidence="8 9">
    <name type="scientific">Microbacterium oleivorans</name>
    <dbReference type="NCBI Taxonomy" id="273677"/>
    <lineage>
        <taxon>Bacteria</taxon>
        <taxon>Bacillati</taxon>
        <taxon>Actinomycetota</taxon>
        <taxon>Actinomycetes</taxon>
        <taxon>Micrococcales</taxon>
        <taxon>Microbacteriaceae</taxon>
        <taxon>Microbacterium</taxon>
    </lineage>
</organism>
<evidence type="ECO:0000256" key="2">
    <source>
        <dbReference type="ARBA" id="ARBA00022448"/>
    </source>
</evidence>
<evidence type="ECO:0000313" key="9">
    <source>
        <dbReference type="Proteomes" id="UP000024001"/>
    </source>
</evidence>
<feature type="transmembrane region" description="Helical" evidence="7">
    <location>
        <begin position="12"/>
        <end position="31"/>
    </location>
</feature>
<keyword evidence="9" id="KW-1185">Reference proteome</keyword>
<evidence type="ECO:0000256" key="4">
    <source>
        <dbReference type="ARBA" id="ARBA00022692"/>
    </source>
</evidence>